<feature type="domain" description="F-box" evidence="1">
    <location>
        <begin position="11"/>
        <end position="55"/>
    </location>
</feature>
<sequence length="627" mass="72348">MSIQSRISADRVSLEDLPNELLFRILSYAEGQRIVPKRYGPAYALAQVNRRLHSIASLILVENVAVPTCDHFLDLLCSLKKTRRAEYVLHVRIGRSKECAPYMDPFPLFGPLGDAEGSGFPFPHLKSFSCWQANLTTEHLACLHGSPHLATLNILLAEVLEPVYFGHWPALRTLRLEFLNKLRRLQAPLRFPAYAHLTTLAVNDHVGSEWLDNHLRRAQFPRLRVLNLQDLVSPPWLVYQFIHRHPTLLEVNIGYDQSTNHWFAWDRLVKLIDGTGTWGPTSPAAPDPSFDDPEFFRDGIPDLQTETYTVSIRFAFSRTPLYPEATQWDQLSGSPQPRYTATGLAMYIVDQCFWEDHGIEVMRFHQFMEQMHQVFPKMEELRLAYGTPYISGSFEEVMQSCAESLRNWSHLRKLTFSWGTLQDEEYPFPSHDTFQWHRGPRCAPQILDRVHPPIHIRRDCFEDGPFPWDPREWPHSGEPYTARELIPAFQLDTLQDVWEVQEAIRAACDHDVVEGELINTRGLPLQAWRARHEPLVAKMMRQAAANCPTLETIAWYPVGDVIWSAPARWLWKVHREKNSRTIRMLTNEFAHEDCPQGLPPALFILIGQEVTVAEEHPVMVHRKCTGE</sequence>
<evidence type="ECO:0000259" key="1">
    <source>
        <dbReference type="PROSITE" id="PS50181"/>
    </source>
</evidence>
<accession>S8E930</accession>
<organism evidence="2 3">
    <name type="scientific">Fomitopsis schrenkii</name>
    <name type="common">Brown rot fungus</name>
    <dbReference type="NCBI Taxonomy" id="2126942"/>
    <lineage>
        <taxon>Eukaryota</taxon>
        <taxon>Fungi</taxon>
        <taxon>Dikarya</taxon>
        <taxon>Basidiomycota</taxon>
        <taxon>Agaricomycotina</taxon>
        <taxon>Agaricomycetes</taxon>
        <taxon>Polyporales</taxon>
        <taxon>Fomitopsis</taxon>
    </lineage>
</organism>
<keyword evidence="3" id="KW-1185">Reference proteome</keyword>
<dbReference type="Proteomes" id="UP000015241">
    <property type="component" value="Unassembled WGS sequence"/>
</dbReference>
<evidence type="ECO:0000313" key="2">
    <source>
        <dbReference type="EMBL" id="EPT01522.1"/>
    </source>
</evidence>
<reference evidence="2 3" key="1">
    <citation type="journal article" date="2012" name="Science">
        <title>The Paleozoic origin of enzymatic lignin decomposition reconstructed from 31 fungal genomes.</title>
        <authorList>
            <person name="Floudas D."/>
            <person name="Binder M."/>
            <person name="Riley R."/>
            <person name="Barry K."/>
            <person name="Blanchette R.A."/>
            <person name="Henrissat B."/>
            <person name="Martinez A.T."/>
            <person name="Otillar R."/>
            <person name="Spatafora J.W."/>
            <person name="Yadav J.S."/>
            <person name="Aerts A."/>
            <person name="Benoit I."/>
            <person name="Boyd A."/>
            <person name="Carlson A."/>
            <person name="Copeland A."/>
            <person name="Coutinho P.M."/>
            <person name="de Vries R.P."/>
            <person name="Ferreira P."/>
            <person name="Findley K."/>
            <person name="Foster B."/>
            <person name="Gaskell J."/>
            <person name="Glotzer D."/>
            <person name="Gorecki P."/>
            <person name="Heitman J."/>
            <person name="Hesse C."/>
            <person name="Hori C."/>
            <person name="Igarashi K."/>
            <person name="Jurgens J.A."/>
            <person name="Kallen N."/>
            <person name="Kersten P."/>
            <person name="Kohler A."/>
            <person name="Kuees U."/>
            <person name="Kumar T.K.A."/>
            <person name="Kuo A."/>
            <person name="LaButti K."/>
            <person name="Larrondo L.F."/>
            <person name="Lindquist E."/>
            <person name="Ling A."/>
            <person name="Lombard V."/>
            <person name="Lucas S."/>
            <person name="Lundell T."/>
            <person name="Martin R."/>
            <person name="McLaughlin D.J."/>
            <person name="Morgenstern I."/>
            <person name="Morin E."/>
            <person name="Murat C."/>
            <person name="Nagy L.G."/>
            <person name="Nolan M."/>
            <person name="Ohm R.A."/>
            <person name="Patyshakuliyeva A."/>
            <person name="Rokas A."/>
            <person name="Ruiz-Duenas F.J."/>
            <person name="Sabat G."/>
            <person name="Salamov A."/>
            <person name="Samejima M."/>
            <person name="Schmutz J."/>
            <person name="Slot J.C."/>
            <person name="St John F."/>
            <person name="Stenlid J."/>
            <person name="Sun H."/>
            <person name="Sun S."/>
            <person name="Syed K."/>
            <person name="Tsang A."/>
            <person name="Wiebenga A."/>
            <person name="Young D."/>
            <person name="Pisabarro A."/>
            <person name="Eastwood D.C."/>
            <person name="Martin F."/>
            <person name="Cullen D."/>
            <person name="Grigoriev I.V."/>
            <person name="Hibbett D.S."/>
        </authorList>
    </citation>
    <scope>NUCLEOTIDE SEQUENCE</scope>
    <source>
        <strain evidence="3">FP-58527</strain>
    </source>
</reference>
<dbReference type="PROSITE" id="PS50181">
    <property type="entry name" value="FBOX"/>
    <property type="match status" value="1"/>
</dbReference>
<dbReference type="InParanoid" id="S8E930"/>
<dbReference type="SUPFAM" id="SSF52047">
    <property type="entry name" value="RNI-like"/>
    <property type="match status" value="1"/>
</dbReference>
<dbReference type="OrthoDB" id="2780168at2759"/>
<dbReference type="InterPro" id="IPR001810">
    <property type="entry name" value="F-box_dom"/>
</dbReference>
<gene>
    <name evidence="2" type="ORF">FOMPIDRAFT_1048678</name>
</gene>
<protein>
    <recommendedName>
        <fullName evidence="1">F-box domain-containing protein</fullName>
    </recommendedName>
</protein>
<dbReference type="EMBL" id="KE504141">
    <property type="protein sequence ID" value="EPT01522.1"/>
    <property type="molecule type" value="Genomic_DNA"/>
</dbReference>
<dbReference type="CDD" id="cd09917">
    <property type="entry name" value="F-box_SF"/>
    <property type="match status" value="1"/>
</dbReference>
<evidence type="ECO:0000313" key="3">
    <source>
        <dbReference type="Proteomes" id="UP000015241"/>
    </source>
</evidence>
<dbReference type="AlphaFoldDB" id="S8E930"/>
<dbReference type="HOGENOM" id="CLU_451966_0_0_1"/>
<name>S8E930_FOMSC</name>
<proteinExistence type="predicted"/>